<dbReference type="GO" id="GO:0003697">
    <property type="term" value="F:single-stranded DNA binding"/>
    <property type="evidence" value="ECO:0007669"/>
    <property type="project" value="TreeGrafter"/>
</dbReference>
<dbReference type="InterPro" id="IPR039991">
    <property type="entry name" value="SHOC1"/>
</dbReference>
<feature type="region of interest" description="Disordered" evidence="1">
    <location>
        <begin position="46"/>
        <end position="88"/>
    </location>
</feature>
<dbReference type="GO" id="GO:0000794">
    <property type="term" value="C:condensed nuclear chromosome"/>
    <property type="evidence" value="ECO:0007669"/>
    <property type="project" value="InterPro"/>
</dbReference>
<name>A0A8T1DE27_9STRA</name>
<dbReference type="Proteomes" id="UP000760860">
    <property type="component" value="Unassembled WGS sequence"/>
</dbReference>
<dbReference type="EMBL" id="RCMV01000020">
    <property type="protein sequence ID" value="KAG3228201.1"/>
    <property type="molecule type" value="Genomic_DNA"/>
</dbReference>
<protein>
    <submittedName>
        <fullName evidence="2">Uncharacterized protein</fullName>
    </submittedName>
</protein>
<evidence type="ECO:0000313" key="3">
    <source>
        <dbReference type="EMBL" id="KAG3228201.1"/>
    </source>
</evidence>
<reference evidence="2" key="1">
    <citation type="submission" date="2018-10" db="EMBL/GenBank/DDBJ databases">
        <title>Effector identification in a new, highly contiguous assembly of the strawberry crown rot pathogen Phytophthora cactorum.</title>
        <authorList>
            <person name="Armitage A.D."/>
            <person name="Nellist C.F."/>
            <person name="Bates H."/>
            <person name="Vickerstaff R.J."/>
            <person name="Harrison R.J."/>
        </authorList>
    </citation>
    <scope>NUCLEOTIDE SEQUENCE</scope>
    <source>
        <strain evidence="2">4032</strain>
        <strain evidence="3">P421</strain>
    </source>
</reference>
<organism evidence="2 4">
    <name type="scientific">Phytophthora cactorum</name>
    <dbReference type="NCBI Taxonomy" id="29920"/>
    <lineage>
        <taxon>Eukaryota</taxon>
        <taxon>Sar</taxon>
        <taxon>Stramenopiles</taxon>
        <taxon>Oomycota</taxon>
        <taxon>Peronosporomycetes</taxon>
        <taxon>Peronosporales</taxon>
        <taxon>Peronosporaceae</taxon>
        <taxon>Phytophthora</taxon>
    </lineage>
</organism>
<proteinExistence type="predicted"/>
<evidence type="ECO:0000313" key="2">
    <source>
        <dbReference type="EMBL" id="KAG2939145.1"/>
    </source>
</evidence>
<accession>A0A8T1DE27</accession>
<feature type="compositionally biased region" description="Polar residues" evidence="1">
    <location>
        <begin position="432"/>
        <end position="451"/>
    </location>
</feature>
<dbReference type="Proteomes" id="UP000774804">
    <property type="component" value="Unassembled WGS sequence"/>
</dbReference>
<dbReference type="VEuPathDB" id="FungiDB:PC110_g5405"/>
<evidence type="ECO:0000256" key="1">
    <source>
        <dbReference type="SAM" id="MobiDB-lite"/>
    </source>
</evidence>
<dbReference type="PANTHER" id="PTHR35668">
    <property type="entry name" value="PROTEIN SHORTAGE IN CHIASMATA 1 ORTHOLOG"/>
    <property type="match status" value="1"/>
</dbReference>
<sequence>MPRSTRADGHDAETIASAVVVSTKLRAETSKIVGCVAKYFEEVEAGSSMTRRRNKRAKRHDRATDNVESISAAADAEAQGGGKEVPGNGAMTYKLGEIQPRIYNDPYAEESPVGGWSRCEEIPGGVGVLVPKGSSPQGMKDDAIACKDCTADEKDEVSEHHSEQYCHLTTLILPEIPLITSPIGYVSVKQRGEGRLRELVETLQANSDKTPNWNTPVLGLWSFMETQRDGCKERYISDYNQEMKTHEPLCLLSGPRRLQCGWCETLKSSENFLYDESSMLLKKMVRANAQMLLLKKEIVVPNVFEADRGRSVYDIGLPRSSAECSGRLQQLLLPFDLVRCDDTRIIDAPSKIVSLADSYLRSLQRPDVSLTRASMNIPSVWNIAVATDRLAELVAEERPTTVPQSLAPLSSSLSPRSLRLDNTLKPADVSEPLSTPPVSESRSTSLSTQNRNDVRRIATQTDQPSAIAPKLKLIAEDSPLSTDYFLSDGFLQCNWSEPPKEVKERGVAVREDADVNGSNEPLKHDQRLQQLARPALWDFMGKKLLQVDGTTFQHALNYVSLEALEATIFQQFQKVKKMCLNPSTFSSVEIVKACTSLRQAAWLHTLRVVSIGQARNGDLLSALSARILPSTKYKLVLGSSNWKDLLAFLQASSGSVVRSGSTEANAATFEEDSTLQPPPKRQRVLQTEKESIPVRVLCSVKFLEQDELLDELCTEQQIFFIERDLPPPIDILVDERNCICVVNEVTFQVETTTRNFIFSLAQLQVQLKKCWLVIALSTSPSVETEDMLNGFLAALVQFRIEIQVLTSFSCEQTGRLVRTVVDECAEVALNNHRVLPRVWFERPFLLEEVSQFERFLVSTKIVNHYAAQSLLHKICVDDLFSKSLDGLKLLVQNVLTNEQLELLWRLVQQDHGLNGPMQ</sequence>
<dbReference type="PANTHER" id="PTHR35668:SF1">
    <property type="entry name" value="PROTEIN SHORTAGE IN CHIASMATA 1 ORTHOLOG"/>
    <property type="match status" value="1"/>
</dbReference>
<dbReference type="GO" id="GO:0000712">
    <property type="term" value="P:resolution of meiotic recombination intermediates"/>
    <property type="evidence" value="ECO:0007669"/>
    <property type="project" value="InterPro"/>
</dbReference>
<feature type="compositionally biased region" description="Basic residues" evidence="1">
    <location>
        <begin position="50"/>
        <end position="61"/>
    </location>
</feature>
<feature type="region of interest" description="Disordered" evidence="1">
    <location>
        <begin position="425"/>
        <end position="462"/>
    </location>
</feature>
<evidence type="ECO:0000313" key="4">
    <source>
        <dbReference type="Proteomes" id="UP000774804"/>
    </source>
</evidence>
<dbReference type="EMBL" id="RCMI01000053">
    <property type="protein sequence ID" value="KAG2939145.1"/>
    <property type="molecule type" value="Genomic_DNA"/>
</dbReference>
<dbReference type="AlphaFoldDB" id="A0A8T1DE27"/>
<gene>
    <name evidence="2" type="ORF">PC115_g3244</name>
    <name evidence="3" type="ORF">PC129_g1266</name>
</gene>
<comment type="caution">
    <text evidence="2">The sequence shown here is derived from an EMBL/GenBank/DDBJ whole genome shotgun (WGS) entry which is preliminary data.</text>
</comment>
<dbReference type="GO" id="GO:0016887">
    <property type="term" value="F:ATP hydrolysis activity"/>
    <property type="evidence" value="ECO:0007669"/>
    <property type="project" value="InterPro"/>
</dbReference>